<name>A0A7E4UL16_PANRE</name>
<dbReference type="Gene3D" id="3.30.70.1620">
    <property type="match status" value="1"/>
</dbReference>
<evidence type="ECO:0000313" key="13">
    <source>
        <dbReference type="WBParaSite" id="Pan_g1000.t1"/>
    </source>
</evidence>
<dbReference type="GO" id="GO:0000796">
    <property type="term" value="C:condensin complex"/>
    <property type="evidence" value="ECO:0007669"/>
    <property type="project" value="TreeGrafter"/>
</dbReference>
<comment type="similarity">
    <text evidence="2">Belongs to the SMC family. SMC4 subfamily.</text>
</comment>
<keyword evidence="7 8" id="KW-0539">Nucleus</keyword>
<evidence type="ECO:0000256" key="10">
    <source>
        <dbReference type="SAM" id="MobiDB-lite"/>
    </source>
</evidence>
<feature type="domain" description="SMC hinge" evidence="11">
    <location>
        <begin position="596"/>
        <end position="711"/>
    </location>
</feature>
<dbReference type="GO" id="GO:0007076">
    <property type="term" value="P:mitotic chromosome condensation"/>
    <property type="evidence" value="ECO:0007669"/>
    <property type="project" value="TreeGrafter"/>
</dbReference>
<feature type="compositionally biased region" description="Basic and acidic residues" evidence="10">
    <location>
        <begin position="1335"/>
        <end position="1353"/>
    </location>
</feature>
<evidence type="ECO:0000256" key="9">
    <source>
        <dbReference type="SAM" id="Coils"/>
    </source>
</evidence>
<dbReference type="InterPro" id="IPR036277">
    <property type="entry name" value="SMC_hinge_sf"/>
</dbReference>
<keyword evidence="12" id="KW-1185">Reference proteome</keyword>
<feature type="compositionally biased region" description="Basic residues" evidence="10">
    <location>
        <begin position="1"/>
        <end position="12"/>
    </location>
</feature>
<dbReference type="PANTHER" id="PTHR18937:SF172">
    <property type="entry name" value="STRUCTURAL MAINTENANCE OF CHROMOSOMES PROTEIN"/>
    <property type="match status" value="1"/>
</dbReference>
<dbReference type="InterPro" id="IPR024704">
    <property type="entry name" value="SMC"/>
</dbReference>
<dbReference type="SMART" id="SM00968">
    <property type="entry name" value="SMC_hinge"/>
    <property type="match status" value="1"/>
</dbReference>
<dbReference type="InterPro" id="IPR027417">
    <property type="entry name" value="P-loop_NTPase"/>
</dbReference>
<dbReference type="InterPro" id="IPR003395">
    <property type="entry name" value="RecF/RecN/SMC_N"/>
</dbReference>
<dbReference type="GO" id="GO:0016887">
    <property type="term" value="F:ATP hydrolysis activity"/>
    <property type="evidence" value="ECO:0007669"/>
    <property type="project" value="InterPro"/>
</dbReference>
<feature type="coiled-coil region" evidence="9">
    <location>
        <begin position="766"/>
        <end position="842"/>
    </location>
</feature>
<feature type="coiled-coil region" evidence="9">
    <location>
        <begin position="324"/>
        <end position="481"/>
    </location>
</feature>
<keyword evidence="6" id="KW-0226">DNA condensation</keyword>
<feature type="region of interest" description="Disordered" evidence="10">
    <location>
        <begin position="1321"/>
        <end position="1388"/>
    </location>
</feature>
<evidence type="ECO:0000256" key="2">
    <source>
        <dbReference type="ARBA" id="ARBA00006005"/>
    </source>
</evidence>
<dbReference type="PANTHER" id="PTHR18937">
    <property type="entry name" value="STRUCTURAL MAINTENANCE OF CHROMOSOMES SMC FAMILY MEMBER"/>
    <property type="match status" value="1"/>
</dbReference>
<dbReference type="WBParaSite" id="Pan_g1000.t1">
    <property type="protein sequence ID" value="Pan_g1000.t1"/>
    <property type="gene ID" value="Pan_g1000"/>
</dbReference>
<dbReference type="Gene3D" id="3.40.50.300">
    <property type="entry name" value="P-loop containing nucleotide triphosphate hydrolases"/>
    <property type="match status" value="2"/>
</dbReference>
<evidence type="ECO:0000256" key="3">
    <source>
        <dbReference type="ARBA" id="ARBA00022741"/>
    </source>
</evidence>
<keyword evidence="3" id="KW-0547">Nucleotide-binding</keyword>
<evidence type="ECO:0000313" key="12">
    <source>
        <dbReference type="Proteomes" id="UP000492821"/>
    </source>
</evidence>
<protein>
    <recommendedName>
        <fullName evidence="8">Structural maintenance of chromosomes protein</fullName>
    </recommendedName>
</protein>
<dbReference type="GO" id="GO:0005634">
    <property type="term" value="C:nucleus"/>
    <property type="evidence" value="ECO:0007669"/>
    <property type="project" value="UniProtKB-SubCell"/>
</dbReference>
<dbReference type="Gene3D" id="1.10.287.1490">
    <property type="match status" value="1"/>
</dbReference>
<evidence type="ECO:0000256" key="7">
    <source>
        <dbReference type="ARBA" id="ARBA00023242"/>
    </source>
</evidence>
<sequence length="1388" mass="155444">MPPKGAPRRRKAALGNAGGGDNAQAPEKEAIADPVKRQERLKQLEELGDVFNVAIPSKSSVSASGNGLLISHIDIVNFKSYLGASSIGPFCRTLNCIIGPNGNGKSNVIDSLLFVFGFRSSKLRAAKLSSFIHNSSAGKAQSCSVTVHFQQFVKNADGSHTTTDYFHVCRTVDQNNKSKYYLNGHTIHFKEIFAKLKDCGVDLDHNRFLILQGEVEQISLMKPKAEREGDEGLLEYLDDIIGSNRFEEPIELFALQLELISTERDTQVSRLDMVTRDRNEMSGPVRETLQLLVLENKISAVKNKFFQTKKLKYEKEIKALGPKREAAEGDLQDKERRLEELVVKVKEQKRAINKLQKELDKHKTTTDDAEKRWNAEKLRLKQLELGFTKAKTRKEEKEKEVVKEEKKIATLTDKPAKNNEEVEGLKEELESVKAELEEAMPGLREALTKSQEKTDELNNERNKIGERLAKAKSEENKANAELTLTQSKRVAMTEDGESFKQKLEAAKTSVVDLKASLKKRETDKSTLSKRLPTIEADIKKATATIKDLSEREPALKTKYGALRAKYNAANADSHNNQQSQHALSMLMREKRNGNIPGLIGRLGNLGAVDPKYDVAISTTCSNLDVIVCDTTDTVNKCLEFIAANNLPRTTFLACEKITHFKPNMQPIKTPENTPRLFDLVQTNDENARLAFYFALRDTLITDNIANANRISTLWPQRNFRVVTLDGNVKDVGGTLTGGGQTVRRGRIGTNVQAMQGESADTILPEMNRAKAALDELQAELSQTQANVEAMTRERDQLQAELRRATQAAELESNQLDLAQTSIKELEQRIAETNIDKSELDAIDAEIIRLEGVRDKFRASAEAVKHEYDAISKRIDAVYEEVSGELQRNVDALKKKQTDAEAKIKSLRSAASKAEIDLKKSTEKVASLKKQLVTIEKEIETSEAEQARTAEDIEELSALVDEKKAQLVELQTNLENITVETSGNDEMEVNLKKEITAAKETLIKITEKCGLLEGKMGDADTKISKLNCYDIKEILAEKSLQKPSKTQAKKKQQNEDNNSDESDPESSDDDEPEEREATPAAEEANSDDPNTGKLQTYTPEVIETFDVTELEGQIGLLESERASIEVTMNLNLIEAYRTKLAECKSEVAKLNEITVRRDAVRKRLFELKRSRVEEFMLGYSQIALALKEQYQMLTLGGDADLELVDPIDPYAEGIRFTVRPRGKGWRPMQQTSGGEKTLSSLSLVFALHTFRPTPFYVMDEIDAALDARNVMLIAHFVQERSATAQFIIISLREQMFSLANRLIGIYKVNDCTRHVVTAGMEYTKSGSNTRPQPSHKAIEHNDENEVIPQREKPPKKSRKRDQVVADIQFPSPQRAPLKAASKRSRASRD</sequence>
<evidence type="ECO:0000256" key="6">
    <source>
        <dbReference type="ARBA" id="ARBA00023067"/>
    </source>
</evidence>
<evidence type="ECO:0000259" key="11">
    <source>
        <dbReference type="SMART" id="SM00968"/>
    </source>
</evidence>
<feature type="region of interest" description="Disordered" evidence="10">
    <location>
        <begin position="1040"/>
        <end position="1097"/>
    </location>
</feature>
<dbReference type="InterPro" id="IPR010935">
    <property type="entry name" value="SMC_hinge"/>
</dbReference>
<feature type="compositionally biased region" description="Acidic residues" evidence="10">
    <location>
        <begin position="1056"/>
        <end position="1073"/>
    </location>
</feature>
<dbReference type="Gene3D" id="1.20.1060.20">
    <property type="match status" value="1"/>
</dbReference>
<dbReference type="GO" id="GO:0005524">
    <property type="term" value="F:ATP binding"/>
    <property type="evidence" value="ECO:0007669"/>
    <property type="project" value="UniProtKB-KW"/>
</dbReference>
<dbReference type="Pfam" id="PF02463">
    <property type="entry name" value="SMC_N"/>
    <property type="match status" value="1"/>
</dbReference>
<dbReference type="Proteomes" id="UP000492821">
    <property type="component" value="Unassembled WGS sequence"/>
</dbReference>
<comment type="subcellular location">
    <subcellularLocation>
        <location evidence="1 8">Nucleus</location>
    </subcellularLocation>
</comment>
<dbReference type="SUPFAM" id="SSF75553">
    <property type="entry name" value="Smc hinge domain"/>
    <property type="match status" value="1"/>
</dbReference>
<keyword evidence="5 9" id="KW-0175">Coiled coil</keyword>
<proteinExistence type="inferred from homology"/>
<feature type="compositionally biased region" description="Basic residues" evidence="10">
    <location>
        <begin position="1379"/>
        <end position="1388"/>
    </location>
</feature>
<reference evidence="13" key="2">
    <citation type="submission" date="2020-10" db="UniProtKB">
        <authorList>
            <consortium name="WormBaseParasite"/>
        </authorList>
    </citation>
    <scope>IDENTIFICATION</scope>
</reference>
<feature type="coiled-coil region" evidence="9">
    <location>
        <begin position="882"/>
        <end position="979"/>
    </location>
</feature>
<evidence type="ECO:0000256" key="1">
    <source>
        <dbReference type="ARBA" id="ARBA00004123"/>
    </source>
</evidence>
<accession>A0A7E4UL16</accession>
<organism evidence="12 13">
    <name type="scientific">Panagrellus redivivus</name>
    <name type="common">Microworm</name>
    <dbReference type="NCBI Taxonomy" id="6233"/>
    <lineage>
        <taxon>Eukaryota</taxon>
        <taxon>Metazoa</taxon>
        <taxon>Ecdysozoa</taxon>
        <taxon>Nematoda</taxon>
        <taxon>Chromadorea</taxon>
        <taxon>Rhabditida</taxon>
        <taxon>Tylenchina</taxon>
        <taxon>Panagrolaimomorpha</taxon>
        <taxon>Panagrolaimoidea</taxon>
        <taxon>Panagrolaimidae</taxon>
        <taxon>Panagrellus</taxon>
    </lineage>
</organism>
<evidence type="ECO:0000256" key="8">
    <source>
        <dbReference type="PIRNR" id="PIRNR005719"/>
    </source>
</evidence>
<reference evidence="12" key="1">
    <citation type="journal article" date="2013" name="Genetics">
        <title>The draft genome and transcriptome of Panagrellus redivivus are shaped by the harsh demands of a free-living lifestyle.</title>
        <authorList>
            <person name="Srinivasan J."/>
            <person name="Dillman A.R."/>
            <person name="Macchietto M.G."/>
            <person name="Heikkinen L."/>
            <person name="Lakso M."/>
            <person name="Fracchia K.M."/>
            <person name="Antoshechkin I."/>
            <person name="Mortazavi A."/>
            <person name="Wong G."/>
            <person name="Sternberg P.W."/>
        </authorList>
    </citation>
    <scope>NUCLEOTIDE SEQUENCE [LARGE SCALE GENOMIC DNA]</scope>
    <source>
        <strain evidence="12">MT8872</strain>
    </source>
</reference>
<dbReference type="SUPFAM" id="SSF52540">
    <property type="entry name" value="P-loop containing nucleoside triphosphate hydrolases"/>
    <property type="match status" value="1"/>
</dbReference>
<dbReference type="Pfam" id="PF06470">
    <property type="entry name" value="SMC_hinge"/>
    <property type="match status" value="1"/>
</dbReference>
<feature type="compositionally biased region" description="Polar residues" evidence="10">
    <location>
        <begin position="1086"/>
        <end position="1097"/>
    </location>
</feature>
<evidence type="ECO:0000256" key="5">
    <source>
        <dbReference type="ARBA" id="ARBA00023054"/>
    </source>
</evidence>
<evidence type="ECO:0000256" key="4">
    <source>
        <dbReference type="ARBA" id="ARBA00022840"/>
    </source>
</evidence>
<dbReference type="PIRSF" id="PIRSF005719">
    <property type="entry name" value="SMC"/>
    <property type="match status" value="1"/>
</dbReference>
<keyword evidence="4" id="KW-0067">ATP-binding</keyword>
<feature type="region of interest" description="Disordered" evidence="10">
    <location>
        <begin position="1"/>
        <end position="33"/>
    </location>
</feature>